<organism evidence="2 3">
    <name type="scientific">Morus notabilis</name>
    <dbReference type="NCBI Taxonomy" id="981085"/>
    <lineage>
        <taxon>Eukaryota</taxon>
        <taxon>Viridiplantae</taxon>
        <taxon>Streptophyta</taxon>
        <taxon>Embryophyta</taxon>
        <taxon>Tracheophyta</taxon>
        <taxon>Spermatophyta</taxon>
        <taxon>Magnoliopsida</taxon>
        <taxon>eudicotyledons</taxon>
        <taxon>Gunneridae</taxon>
        <taxon>Pentapetalae</taxon>
        <taxon>rosids</taxon>
        <taxon>fabids</taxon>
        <taxon>Rosales</taxon>
        <taxon>Moraceae</taxon>
        <taxon>Moreae</taxon>
        <taxon>Morus</taxon>
    </lineage>
</organism>
<dbReference type="InterPro" id="IPR032675">
    <property type="entry name" value="LRR_dom_sf"/>
</dbReference>
<dbReference type="PANTHER" id="PTHR38926">
    <property type="entry name" value="F-BOX DOMAIN CONTAINING PROTEIN, EXPRESSED"/>
    <property type="match status" value="1"/>
</dbReference>
<dbReference type="SMART" id="SM00256">
    <property type="entry name" value="FBOX"/>
    <property type="match status" value="1"/>
</dbReference>
<dbReference type="eggNOG" id="KOG1947">
    <property type="taxonomic scope" value="Eukaryota"/>
</dbReference>
<dbReference type="Gene3D" id="1.20.1280.50">
    <property type="match status" value="1"/>
</dbReference>
<evidence type="ECO:0000313" key="2">
    <source>
        <dbReference type="EMBL" id="EXB37390.1"/>
    </source>
</evidence>
<protein>
    <submittedName>
        <fullName evidence="2">F-box/LRR-repeat protein</fullName>
    </submittedName>
</protein>
<dbReference type="EMBL" id="KE343612">
    <property type="protein sequence ID" value="EXB37390.1"/>
    <property type="molecule type" value="Genomic_DNA"/>
</dbReference>
<dbReference type="STRING" id="981085.W9QH86"/>
<dbReference type="SUPFAM" id="SSF52047">
    <property type="entry name" value="RNI-like"/>
    <property type="match status" value="1"/>
</dbReference>
<dbReference type="InterPro" id="IPR036047">
    <property type="entry name" value="F-box-like_dom_sf"/>
</dbReference>
<dbReference type="Pfam" id="PF12937">
    <property type="entry name" value="F-box-like"/>
    <property type="match status" value="1"/>
</dbReference>
<feature type="domain" description="F-box" evidence="1">
    <location>
        <begin position="10"/>
        <end position="57"/>
    </location>
</feature>
<evidence type="ECO:0000313" key="3">
    <source>
        <dbReference type="Proteomes" id="UP000030645"/>
    </source>
</evidence>
<keyword evidence="3" id="KW-1185">Reference proteome</keyword>
<dbReference type="InterPro" id="IPR001810">
    <property type="entry name" value="F-box_dom"/>
</dbReference>
<dbReference type="PROSITE" id="PS50181">
    <property type="entry name" value="FBOX"/>
    <property type="match status" value="1"/>
</dbReference>
<dbReference type="AlphaFoldDB" id="W9QH86"/>
<dbReference type="PANTHER" id="PTHR38926:SF13">
    <property type="entry name" value="F-BOX DOMAIN CONTAINING PROTEIN, EXPRESSED"/>
    <property type="match status" value="1"/>
</dbReference>
<accession>W9QH86</accession>
<proteinExistence type="predicted"/>
<dbReference type="Proteomes" id="UP000030645">
    <property type="component" value="Unassembled WGS sequence"/>
</dbReference>
<dbReference type="SUPFAM" id="SSF81383">
    <property type="entry name" value="F-box domain"/>
    <property type="match status" value="1"/>
</dbReference>
<evidence type="ECO:0000259" key="1">
    <source>
        <dbReference type="PROSITE" id="PS50181"/>
    </source>
</evidence>
<name>W9QH86_9ROSA</name>
<reference evidence="3" key="1">
    <citation type="submission" date="2013-01" db="EMBL/GenBank/DDBJ databases">
        <title>Draft Genome Sequence of a Mulberry Tree, Morus notabilis C.K. Schneid.</title>
        <authorList>
            <person name="He N."/>
            <person name="Zhao S."/>
        </authorList>
    </citation>
    <scope>NUCLEOTIDE SEQUENCE</scope>
</reference>
<sequence length="264" mass="29982">MMKKNSRGSTRSWSELPYDVLVNVFMSLNIIDLAAGVSGVCRSWRAACSDPMLWRETDFNTMNESDLINIPRGIGAWSDQGIKHLRILKNTLDLSFGSVTCLTFHYIGTPNLKQLVLSAWSQLAIAGFEEAVKHWKDLESLTVVWTTFPCTMLKSIGTHCKNFSKLAIVSLFNLEFAVAIVRYIPQLKVFSLLKSIFCKEALTFLMKNLKHLEVLDLSHNFQEERVWHGNIRFVIYVDPDNEINKNGSRSVPASFRLLMGKSCN</sequence>
<dbReference type="Gene3D" id="3.80.10.10">
    <property type="entry name" value="Ribonuclease Inhibitor"/>
    <property type="match status" value="1"/>
</dbReference>
<gene>
    <name evidence="2" type="ORF">L484_024318</name>
</gene>